<feature type="compositionally biased region" description="Low complexity" evidence="5">
    <location>
        <begin position="783"/>
        <end position="806"/>
    </location>
</feature>
<dbReference type="PATRIC" id="fig|1114856.3.peg.2960"/>
<evidence type="ECO:0000313" key="8">
    <source>
        <dbReference type="Proteomes" id="UP000011599"/>
    </source>
</evidence>
<keyword evidence="1" id="KW-0547">Nucleotide-binding</keyword>
<keyword evidence="2" id="KW-0378">Hydrolase</keyword>
<dbReference type="Pfam" id="PF04851">
    <property type="entry name" value="ResIII"/>
    <property type="match status" value="1"/>
</dbReference>
<evidence type="ECO:0000256" key="2">
    <source>
        <dbReference type="ARBA" id="ARBA00022801"/>
    </source>
</evidence>
<dbReference type="InterPro" id="IPR006935">
    <property type="entry name" value="Helicase/UvrB_N"/>
</dbReference>
<feature type="domain" description="Helicase C-terminal" evidence="6">
    <location>
        <begin position="527"/>
        <end position="692"/>
    </location>
</feature>
<dbReference type="InterPro" id="IPR001650">
    <property type="entry name" value="Helicase_C-like"/>
</dbReference>
<dbReference type="InterPro" id="IPR027417">
    <property type="entry name" value="P-loop_NTPase"/>
</dbReference>
<dbReference type="Gene3D" id="3.40.50.300">
    <property type="entry name" value="P-loop containing nucleotide triphosphate hydrolases"/>
    <property type="match status" value="2"/>
</dbReference>
<dbReference type="PANTHER" id="PTHR11274:SF0">
    <property type="entry name" value="GENERAL TRANSCRIPTION AND DNA REPAIR FACTOR IIH HELICASE SUBUNIT XPB"/>
    <property type="match status" value="1"/>
</dbReference>
<dbReference type="Pfam" id="PF00271">
    <property type="entry name" value="Helicase_C"/>
    <property type="match status" value="1"/>
</dbReference>
<keyword evidence="8" id="KW-1185">Reference proteome</keyword>
<dbReference type="PROSITE" id="PS51194">
    <property type="entry name" value="HELICASE_CTER"/>
    <property type="match status" value="1"/>
</dbReference>
<dbReference type="GO" id="GO:0016787">
    <property type="term" value="F:hydrolase activity"/>
    <property type="evidence" value="ECO:0007669"/>
    <property type="project" value="UniProtKB-KW"/>
</dbReference>
<dbReference type="Proteomes" id="UP000011599">
    <property type="component" value="Unassembled WGS sequence"/>
</dbReference>
<dbReference type="InterPro" id="IPR014001">
    <property type="entry name" value="Helicase_ATP-bd"/>
</dbReference>
<evidence type="ECO:0000256" key="4">
    <source>
        <dbReference type="ARBA" id="ARBA00022840"/>
    </source>
</evidence>
<dbReference type="OrthoDB" id="6396at2157"/>
<dbReference type="InterPro" id="IPR050615">
    <property type="entry name" value="ATP-dep_DNA_Helicase"/>
</dbReference>
<dbReference type="PANTHER" id="PTHR11274">
    <property type="entry name" value="RAD25/XP-B DNA REPAIR HELICASE"/>
    <property type="match status" value="1"/>
</dbReference>
<gene>
    <name evidence="7" type="ORF">C496_14286</name>
</gene>
<keyword evidence="4" id="KW-0067">ATP-binding</keyword>
<dbReference type="eggNOG" id="arCOG00874">
    <property type="taxonomic scope" value="Archaea"/>
</dbReference>
<feature type="region of interest" description="Disordered" evidence="5">
    <location>
        <begin position="765"/>
        <end position="806"/>
    </location>
</feature>
<comment type="caution">
    <text evidence="7">The sequence shown here is derived from an EMBL/GenBank/DDBJ whole genome shotgun (WGS) entry which is preliminary data.</text>
</comment>
<proteinExistence type="predicted"/>
<evidence type="ECO:0000256" key="5">
    <source>
        <dbReference type="SAM" id="MobiDB-lite"/>
    </source>
</evidence>
<evidence type="ECO:0000256" key="3">
    <source>
        <dbReference type="ARBA" id="ARBA00022806"/>
    </source>
</evidence>
<dbReference type="STRING" id="1114856.GCA_000383975_03293"/>
<dbReference type="GO" id="GO:0003677">
    <property type="term" value="F:DNA binding"/>
    <property type="evidence" value="ECO:0007669"/>
    <property type="project" value="InterPro"/>
</dbReference>
<dbReference type="SMART" id="SM00487">
    <property type="entry name" value="DEXDc"/>
    <property type="match status" value="1"/>
</dbReference>
<reference evidence="7 8" key="1">
    <citation type="journal article" date="2014" name="PLoS Genet.">
        <title>Phylogenetically driven sequencing of extremely halophilic archaea reveals strategies for static and dynamic osmo-response.</title>
        <authorList>
            <person name="Becker E.A."/>
            <person name="Seitzer P.M."/>
            <person name="Tritt A."/>
            <person name="Larsen D."/>
            <person name="Krusor M."/>
            <person name="Yao A.I."/>
            <person name="Wu D."/>
            <person name="Madern D."/>
            <person name="Eisen J.A."/>
            <person name="Darling A.E."/>
            <person name="Facciotti M.T."/>
        </authorList>
    </citation>
    <scope>NUCLEOTIDE SEQUENCE [LARGE SCALE GENOMIC DNA]</scope>
    <source>
        <strain evidence="7 8">GA33</strain>
    </source>
</reference>
<organism evidence="7 8">
    <name type="scientific">Natronorubrum tibetense GA33</name>
    <dbReference type="NCBI Taxonomy" id="1114856"/>
    <lineage>
        <taxon>Archaea</taxon>
        <taxon>Methanobacteriati</taxon>
        <taxon>Methanobacteriota</taxon>
        <taxon>Stenosarchaea group</taxon>
        <taxon>Halobacteria</taxon>
        <taxon>Halobacteriales</taxon>
        <taxon>Natrialbaceae</taxon>
        <taxon>Natronorubrum</taxon>
    </lineage>
</organism>
<dbReference type="GO" id="GO:0004386">
    <property type="term" value="F:helicase activity"/>
    <property type="evidence" value="ECO:0007669"/>
    <property type="project" value="UniProtKB-KW"/>
</dbReference>
<evidence type="ECO:0000313" key="7">
    <source>
        <dbReference type="EMBL" id="ELY39853.1"/>
    </source>
</evidence>
<dbReference type="GO" id="GO:0005524">
    <property type="term" value="F:ATP binding"/>
    <property type="evidence" value="ECO:0007669"/>
    <property type="project" value="UniProtKB-KW"/>
</dbReference>
<protein>
    <submittedName>
        <fullName evidence="7">Type III restriction protein res subunit</fullName>
    </submittedName>
</protein>
<dbReference type="SUPFAM" id="SSF52540">
    <property type="entry name" value="P-loop containing nucleoside triphosphate hydrolases"/>
    <property type="match status" value="1"/>
</dbReference>
<dbReference type="GO" id="GO:0140097">
    <property type="term" value="F:catalytic activity, acting on DNA"/>
    <property type="evidence" value="ECO:0007669"/>
    <property type="project" value="UniProtKB-ARBA"/>
</dbReference>
<sequence length="949" mass="104814">MRRIDKLADEKTSTVDDSEQFYDERLIAYTRDEWPSRIDRAALDVLMLEVAIGSEETSNDIGGTIGKLNFGDATGKYYAKGLTELADDQSDLPGLVKQYKRENGADSVGDLAFRLNELRYELEKHLDSESEIRNLNRAVEALIDKLATTSMSENVTRQALRDPESITDAMMQLFSDPAIAEYADVLTETMDVVAQNESFLERLDAPHMTTPLWEHQRDALGEWVNHGCKGYVDMATATGKTVLGLAAVALLYGELHPDDTAQIFTSATAETAQQSLIDELSVDSDDEHARVLVVAGQELILEQWQSEFDEHLNIPRERTQTKGRTMKFTWGSIEFRTAPDLLQMDTLGGYDLVVLDEAHQYSHGGRSGGWQPVLEELAQKSDAILAMSGSIDTSWQGDSAVKRVLEEHLHECKRFSVDEARDAGVVADFEWDVYYAHAADSASQDGVIESTTSIRKVYDPEQHKIRVDKLDGDVPSNTPSGFETLTDLRSFSQSKEGADARDASDAFDRLATDAFTRRPKRWQLHPPIQTLVELIGRHAPEQQCVVLVQSYEQADQIGDVLEDRYGEDLVLVPESGASEQFAEITSFKQKDRGIIVGPANVLGTGVDLPNAEVAINLSKGGVNASLIQRIGRVLRNPHGTKEAMFYQVVTFPSDRRGLLPGEDGRRLLRRASEFRALGARLRQLPGYDVADDPTSETLAVLEQHGVGGVLRDNRSIDEIVEDEVAQAFLRELCDLISTSEDENAERPVLRTFNGHVLDRQARPVAEAVKQHPRTAESNLEQNGTSTGSKSESTSQSSGSAETSEPSMNTHAIEIEISPALNYLVEQELETESYASIDEFTDEVVGKYVSSELDGSASVVASNDDFDVTLPSDIERVIEEKYIGNGADSVPQFIEEAVYAYLDLDTEPKTVAVTLGSGLYQVSSTVAETSEGHETVDEIVTEAIRSEFVR</sequence>
<name>L9VUA1_9EURY</name>
<evidence type="ECO:0000256" key="1">
    <source>
        <dbReference type="ARBA" id="ARBA00022741"/>
    </source>
</evidence>
<dbReference type="RefSeq" id="WP_006090805.1">
    <property type="nucleotide sequence ID" value="NZ_AOHW01000036.1"/>
</dbReference>
<accession>L9VUA1</accession>
<dbReference type="AlphaFoldDB" id="L9VUA1"/>
<keyword evidence="3" id="KW-0347">Helicase</keyword>
<dbReference type="EMBL" id="AOHW01000036">
    <property type="protein sequence ID" value="ELY39853.1"/>
    <property type="molecule type" value="Genomic_DNA"/>
</dbReference>
<evidence type="ECO:0000259" key="6">
    <source>
        <dbReference type="PROSITE" id="PS51194"/>
    </source>
</evidence>